<name>A0ABX8Y510_9ACTN</name>
<dbReference type="InterPro" id="IPR050171">
    <property type="entry name" value="MFS_Transporters"/>
</dbReference>
<dbReference type="InterPro" id="IPR011701">
    <property type="entry name" value="MFS"/>
</dbReference>
<feature type="transmembrane region" description="Helical" evidence="7">
    <location>
        <begin position="46"/>
        <end position="66"/>
    </location>
</feature>
<protein>
    <submittedName>
        <fullName evidence="8">MFS transporter</fullName>
    </submittedName>
</protein>
<dbReference type="Pfam" id="PF07690">
    <property type="entry name" value="MFS_1"/>
    <property type="match status" value="1"/>
</dbReference>
<comment type="subcellular location">
    <subcellularLocation>
        <location evidence="1">Cell membrane</location>
        <topology evidence="1">Multi-pass membrane protein</topology>
    </subcellularLocation>
</comment>
<reference evidence="8 9" key="1">
    <citation type="submission" date="2021-08" db="EMBL/GenBank/DDBJ databases">
        <authorList>
            <person name="Ping M."/>
        </authorList>
    </citation>
    <scope>NUCLEOTIDE SEQUENCE [LARGE SCALE GENOMIC DNA]</scope>
    <source>
        <strain evidence="8 9">MG28</strain>
    </source>
</reference>
<dbReference type="PANTHER" id="PTHR23517:SF2">
    <property type="entry name" value="MULTIDRUG RESISTANCE PROTEIN MDTH"/>
    <property type="match status" value="1"/>
</dbReference>
<feature type="transmembrane region" description="Helical" evidence="7">
    <location>
        <begin position="368"/>
        <end position="386"/>
    </location>
</feature>
<dbReference type="InterPro" id="IPR036259">
    <property type="entry name" value="MFS_trans_sf"/>
</dbReference>
<dbReference type="Gene3D" id="1.20.1250.20">
    <property type="entry name" value="MFS general substrate transporter like domains"/>
    <property type="match status" value="1"/>
</dbReference>
<accession>A0ABX8Y510</accession>
<evidence type="ECO:0000313" key="8">
    <source>
        <dbReference type="EMBL" id="QYX83214.1"/>
    </source>
</evidence>
<evidence type="ECO:0000256" key="1">
    <source>
        <dbReference type="ARBA" id="ARBA00004651"/>
    </source>
</evidence>
<dbReference type="EMBL" id="CP080647">
    <property type="protein sequence ID" value="QYX83214.1"/>
    <property type="molecule type" value="Genomic_DNA"/>
</dbReference>
<feature type="transmembrane region" description="Helical" evidence="7">
    <location>
        <begin position="237"/>
        <end position="260"/>
    </location>
</feature>
<organism evidence="8 9">
    <name type="scientific">Streptomyces akebiae</name>
    <dbReference type="NCBI Taxonomy" id="2865673"/>
    <lineage>
        <taxon>Bacteria</taxon>
        <taxon>Bacillati</taxon>
        <taxon>Actinomycetota</taxon>
        <taxon>Actinomycetes</taxon>
        <taxon>Kitasatosporales</taxon>
        <taxon>Streptomycetaceae</taxon>
        <taxon>Streptomyces</taxon>
    </lineage>
</organism>
<feature type="transmembrane region" description="Helical" evidence="7">
    <location>
        <begin position="98"/>
        <end position="121"/>
    </location>
</feature>
<keyword evidence="4 7" id="KW-0812">Transmembrane</keyword>
<evidence type="ECO:0000256" key="6">
    <source>
        <dbReference type="ARBA" id="ARBA00023136"/>
    </source>
</evidence>
<evidence type="ECO:0000256" key="3">
    <source>
        <dbReference type="ARBA" id="ARBA00022475"/>
    </source>
</evidence>
<sequence length="414" mass="43587">MLPESGAQRTLALVTLASSTGKGIFLTSGVLYFIRVVELPALDIGIIFSIAGFVSLALGVPFGHVADRRGPRAVFVASLLVSAVATAAFLLAHVYWSVLLVVVLATTAQATLLVARGPIINDIADGRPQELRAYIRSVTNVGIAVGAMTAGWAAQADTVQSYHRLVLLNCGCFLVAMLLAFRVPRTKPVVAPERGGRWIALRDRPYLAVSLIDGVLSIQYRVLTVALPLWVVGATTAPRWVISAAVVLNTAMIIVLQVTFSRRVDTPRRAALALRRSGWAFCAACAAIAWAAGSPPWAAVALLGAAVVIHGLGELWQAAGGFEVSNVLAPQHAIGQYLGVFGIGMGLAESFGPALLTWLCVGWGKPGWHVMGVLFLAAGLTAPAVVRWAESTRTRYAPEAGPPAPNPALRTEAV</sequence>
<gene>
    <name evidence="8" type="ORF">K1J60_26345</name>
</gene>
<feature type="transmembrane region" description="Helical" evidence="7">
    <location>
        <begin position="337"/>
        <end position="356"/>
    </location>
</feature>
<dbReference type="PANTHER" id="PTHR23517">
    <property type="entry name" value="RESISTANCE PROTEIN MDTM, PUTATIVE-RELATED-RELATED"/>
    <property type="match status" value="1"/>
</dbReference>
<feature type="transmembrane region" description="Helical" evidence="7">
    <location>
        <begin position="12"/>
        <end position="34"/>
    </location>
</feature>
<feature type="transmembrane region" description="Helical" evidence="7">
    <location>
        <begin position="73"/>
        <end position="92"/>
    </location>
</feature>
<evidence type="ECO:0000256" key="5">
    <source>
        <dbReference type="ARBA" id="ARBA00022989"/>
    </source>
</evidence>
<keyword evidence="9" id="KW-1185">Reference proteome</keyword>
<feature type="transmembrane region" description="Helical" evidence="7">
    <location>
        <begin position="133"/>
        <end position="154"/>
    </location>
</feature>
<evidence type="ECO:0000256" key="4">
    <source>
        <dbReference type="ARBA" id="ARBA00022692"/>
    </source>
</evidence>
<dbReference type="SUPFAM" id="SSF103473">
    <property type="entry name" value="MFS general substrate transporter"/>
    <property type="match status" value="1"/>
</dbReference>
<evidence type="ECO:0000256" key="2">
    <source>
        <dbReference type="ARBA" id="ARBA00022448"/>
    </source>
</evidence>
<keyword evidence="6 7" id="KW-0472">Membrane</keyword>
<keyword evidence="3" id="KW-1003">Cell membrane</keyword>
<dbReference type="Proteomes" id="UP000827138">
    <property type="component" value="Chromosome"/>
</dbReference>
<keyword evidence="5 7" id="KW-1133">Transmembrane helix</keyword>
<evidence type="ECO:0000256" key="7">
    <source>
        <dbReference type="SAM" id="Phobius"/>
    </source>
</evidence>
<proteinExistence type="predicted"/>
<feature type="transmembrane region" description="Helical" evidence="7">
    <location>
        <begin position="297"/>
        <end position="316"/>
    </location>
</feature>
<feature type="transmembrane region" description="Helical" evidence="7">
    <location>
        <begin position="272"/>
        <end position="291"/>
    </location>
</feature>
<keyword evidence="2" id="KW-0813">Transport</keyword>
<evidence type="ECO:0000313" key="9">
    <source>
        <dbReference type="Proteomes" id="UP000827138"/>
    </source>
</evidence>
<feature type="transmembrane region" description="Helical" evidence="7">
    <location>
        <begin position="205"/>
        <end position="231"/>
    </location>
</feature>
<feature type="transmembrane region" description="Helical" evidence="7">
    <location>
        <begin position="166"/>
        <end position="184"/>
    </location>
</feature>